<dbReference type="SUPFAM" id="SSF63446">
    <property type="entry name" value="Type I dockerin domain"/>
    <property type="match status" value="1"/>
</dbReference>
<dbReference type="Gene3D" id="1.10.1330.10">
    <property type="entry name" value="Dockerin domain"/>
    <property type="match status" value="1"/>
</dbReference>
<feature type="signal peptide" evidence="1">
    <location>
        <begin position="1"/>
        <end position="25"/>
    </location>
</feature>
<proteinExistence type="predicted"/>
<feature type="chain" id="PRO_5004904525" description="Dockerin domain-containing protein" evidence="1">
    <location>
        <begin position="26"/>
        <end position="330"/>
    </location>
</feature>
<evidence type="ECO:0000259" key="2">
    <source>
        <dbReference type="PROSITE" id="PS51766"/>
    </source>
</evidence>
<dbReference type="PATRIC" id="fig|1341157.4.peg.618"/>
<dbReference type="AlphaFoldDB" id="W7UU94"/>
<accession>W7UU94</accession>
<evidence type="ECO:0000313" key="3">
    <source>
        <dbReference type="EMBL" id="EWM54739.1"/>
    </source>
</evidence>
<dbReference type="InterPro" id="IPR036439">
    <property type="entry name" value="Dockerin_dom_sf"/>
</dbReference>
<dbReference type="InterPro" id="IPR018247">
    <property type="entry name" value="EF_Hand_1_Ca_BS"/>
</dbReference>
<name>W7UU94_RUMFL</name>
<dbReference type="GO" id="GO:0004553">
    <property type="term" value="F:hydrolase activity, hydrolyzing O-glycosyl compounds"/>
    <property type="evidence" value="ECO:0007669"/>
    <property type="project" value="InterPro"/>
</dbReference>
<protein>
    <recommendedName>
        <fullName evidence="2">Dockerin domain-containing protein</fullName>
    </recommendedName>
</protein>
<gene>
    <name evidence="3" type="ORF">RF007C_02350</name>
</gene>
<dbReference type="RefSeq" id="WP_051456491.1">
    <property type="nucleotide sequence ID" value="NZ_ATAX01000009.1"/>
</dbReference>
<dbReference type="CDD" id="cd14256">
    <property type="entry name" value="Dockerin_I"/>
    <property type="match status" value="1"/>
</dbReference>
<dbReference type="eggNOG" id="COG4124">
    <property type="taxonomic scope" value="Bacteria"/>
</dbReference>
<keyword evidence="1" id="KW-0732">Signal</keyword>
<dbReference type="InterPro" id="IPR002105">
    <property type="entry name" value="Dockerin_1_rpt"/>
</dbReference>
<dbReference type="OrthoDB" id="1817745at2"/>
<evidence type="ECO:0000313" key="4">
    <source>
        <dbReference type="Proteomes" id="UP000019365"/>
    </source>
</evidence>
<dbReference type="Proteomes" id="UP000019365">
    <property type="component" value="Unassembled WGS sequence"/>
</dbReference>
<dbReference type="PROSITE" id="PS51766">
    <property type="entry name" value="DOCKERIN"/>
    <property type="match status" value="1"/>
</dbReference>
<keyword evidence="4" id="KW-1185">Reference proteome</keyword>
<dbReference type="GO" id="GO:0000272">
    <property type="term" value="P:polysaccharide catabolic process"/>
    <property type="evidence" value="ECO:0007669"/>
    <property type="project" value="InterPro"/>
</dbReference>
<reference evidence="3 4" key="1">
    <citation type="journal article" date="2014" name="PLoS ONE">
        <title>Rumen cellulosomics: divergent fiber-degrading strategies revealed by comparative genome-wide analysis of six ruminococcal strains.</title>
        <authorList>
            <person name="Dassa B."/>
            <person name="Borovok I."/>
            <person name="Ruimy-Israeli V."/>
            <person name="Lamed R."/>
            <person name="Flint H.J."/>
            <person name="Duncan S.H."/>
            <person name="Henrissat B."/>
            <person name="Coutinho P."/>
            <person name="Morrison M."/>
            <person name="Mosoni P."/>
            <person name="Yeoman C.J."/>
            <person name="White B.A."/>
            <person name="Bayer E.A."/>
        </authorList>
    </citation>
    <scope>NUCLEOTIDE SEQUENCE [LARGE SCALE GENOMIC DNA]</scope>
    <source>
        <strain evidence="3 4">007c</strain>
    </source>
</reference>
<dbReference type="Pfam" id="PF00404">
    <property type="entry name" value="Dockerin_1"/>
    <property type="match status" value="1"/>
</dbReference>
<comment type="caution">
    <text evidence="3">The sequence shown here is derived from an EMBL/GenBank/DDBJ whole genome shotgun (WGS) entry which is preliminary data.</text>
</comment>
<feature type="domain" description="Dockerin" evidence="2">
    <location>
        <begin position="259"/>
        <end position="330"/>
    </location>
</feature>
<dbReference type="InterPro" id="IPR016134">
    <property type="entry name" value="Dockerin_dom"/>
</dbReference>
<sequence length="330" mass="35644">MKNLISFIAAVSIMFSAVPVCSAYAADTAQTSVVSEASIETTDIDHLAGQWKYQISDTDLCVNISPTDCGTIIINKDGTYDYTGINGKTSSGTVKFSIEDIGGTAFQCISLYEGEERMFGGYYHSDDPDTIYHGNNQISRIVRKEASEAKMSDFIGSWKYQESDGNYTVDISAKDAGTMDINPDGTYKLTYTDGVTETGKVYLGDETIGGTMITVLRFYDGSVLKRTASYLPVRPDELYIGNGGMIRLMRESASNRKAKAHGNGDANCDGNIDMSDVILIMQALSNPNKYGIDGTAAEHITSAGFKNADVDGDGLTVDDALCIKKYLLGD</sequence>
<organism evidence="3 4">
    <name type="scientific">Ruminococcus flavefaciens 007c</name>
    <dbReference type="NCBI Taxonomy" id="1341157"/>
    <lineage>
        <taxon>Bacteria</taxon>
        <taxon>Bacillati</taxon>
        <taxon>Bacillota</taxon>
        <taxon>Clostridia</taxon>
        <taxon>Eubacteriales</taxon>
        <taxon>Oscillospiraceae</taxon>
        <taxon>Ruminococcus</taxon>
    </lineage>
</organism>
<dbReference type="PROSITE" id="PS00018">
    <property type="entry name" value="EF_HAND_1"/>
    <property type="match status" value="1"/>
</dbReference>
<evidence type="ECO:0000256" key="1">
    <source>
        <dbReference type="SAM" id="SignalP"/>
    </source>
</evidence>
<dbReference type="EMBL" id="ATAX01000009">
    <property type="protein sequence ID" value="EWM54739.1"/>
    <property type="molecule type" value="Genomic_DNA"/>
</dbReference>